<sequence>DADAEVCNFCLKWLIEILTVVRANFCFCDSFISKFCVAGTQE</sequence>
<keyword evidence="2" id="KW-1185">Reference proteome</keyword>
<evidence type="ECO:0000313" key="2">
    <source>
        <dbReference type="Proteomes" id="UP000789920"/>
    </source>
</evidence>
<organism evidence="1 2">
    <name type="scientific">Racocetra persica</name>
    <dbReference type="NCBI Taxonomy" id="160502"/>
    <lineage>
        <taxon>Eukaryota</taxon>
        <taxon>Fungi</taxon>
        <taxon>Fungi incertae sedis</taxon>
        <taxon>Mucoromycota</taxon>
        <taxon>Glomeromycotina</taxon>
        <taxon>Glomeromycetes</taxon>
        <taxon>Diversisporales</taxon>
        <taxon>Gigasporaceae</taxon>
        <taxon>Racocetra</taxon>
    </lineage>
</organism>
<accession>A0ACA9RL31</accession>
<gene>
    <name evidence="1" type="ORF">RPERSI_LOCUS20315</name>
</gene>
<protein>
    <submittedName>
        <fullName evidence="1">3680_t:CDS:1</fullName>
    </submittedName>
</protein>
<name>A0ACA9RL31_9GLOM</name>
<feature type="non-terminal residue" evidence="1">
    <location>
        <position position="42"/>
    </location>
</feature>
<comment type="caution">
    <text evidence="1">The sequence shown here is derived from an EMBL/GenBank/DDBJ whole genome shotgun (WGS) entry which is preliminary data.</text>
</comment>
<proteinExistence type="predicted"/>
<reference evidence="1" key="1">
    <citation type="submission" date="2021-06" db="EMBL/GenBank/DDBJ databases">
        <authorList>
            <person name="Kallberg Y."/>
            <person name="Tangrot J."/>
            <person name="Rosling A."/>
        </authorList>
    </citation>
    <scope>NUCLEOTIDE SEQUENCE</scope>
    <source>
        <strain evidence="1">MA461A</strain>
    </source>
</reference>
<dbReference type="EMBL" id="CAJVQC010057149">
    <property type="protein sequence ID" value="CAG8797267.1"/>
    <property type="molecule type" value="Genomic_DNA"/>
</dbReference>
<evidence type="ECO:0000313" key="1">
    <source>
        <dbReference type="EMBL" id="CAG8797267.1"/>
    </source>
</evidence>
<feature type="non-terminal residue" evidence="1">
    <location>
        <position position="1"/>
    </location>
</feature>
<dbReference type="Proteomes" id="UP000789920">
    <property type="component" value="Unassembled WGS sequence"/>
</dbReference>